<keyword evidence="2" id="KW-1185">Reference proteome</keyword>
<gene>
    <name evidence="1" type="ORF">MSZNOR_1287</name>
</gene>
<evidence type="ECO:0000313" key="2">
    <source>
        <dbReference type="Proteomes" id="UP001162030"/>
    </source>
</evidence>
<reference evidence="1 2" key="1">
    <citation type="submission" date="2023-03" db="EMBL/GenBank/DDBJ databases">
        <authorList>
            <person name="Pearce D."/>
        </authorList>
    </citation>
    <scope>NUCLEOTIDE SEQUENCE [LARGE SCALE GENOMIC DNA]</scope>
    <source>
        <strain evidence="1">Msz</strain>
    </source>
</reference>
<organism evidence="1 2">
    <name type="scientific">Methylocaldum szegediense</name>
    <dbReference type="NCBI Taxonomy" id="73780"/>
    <lineage>
        <taxon>Bacteria</taxon>
        <taxon>Pseudomonadati</taxon>
        <taxon>Pseudomonadota</taxon>
        <taxon>Gammaproteobacteria</taxon>
        <taxon>Methylococcales</taxon>
        <taxon>Methylococcaceae</taxon>
        <taxon>Methylocaldum</taxon>
    </lineage>
</organism>
<dbReference type="EMBL" id="OX458333">
    <property type="protein sequence ID" value="CAI8784634.1"/>
    <property type="molecule type" value="Genomic_DNA"/>
</dbReference>
<name>A0ABN8X4M1_9GAMM</name>
<accession>A0ABN8X4M1</accession>
<protein>
    <submittedName>
        <fullName evidence="1">Uncharacterized protein</fullName>
    </submittedName>
</protein>
<dbReference type="Proteomes" id="UP001162030">
    <property type="component" value="Chromosome"/>
</dbReference>
<proteinExistence type="predicted"/>
<sequence>MCAEPMARSVLKRATVNSPLPGIYAQNNEKTPLIDSSAAREQRIGSCRSTRNVRARMPRGITWE</sequence>
<evidence type="ECO:0000313" key="1">
    <source>
        <dbReference type="EMBL" id="CAI8784634.1"/>
    </source>
</evidence>